<dbReference type="Proteomes" id="UP001595476">
    <property type="component" value="Unassembled WGS sequence"/>
</dbReference>
<dbReference type="RefSeq" id="WP_386716157.1">
    <property type="nucleotide sequence ID" value="NZ_JBHRSZ010000002.1"/>
</dbReference>
<dbReference type="InterPro" id="IPR016024">
    <property type="entry name" value="ARM-type_fold"/>
</dbReference>
<dbReference type="SUPFAM" id="SSF48371">
    <property type="entry name" value="ARM repeat"/>
    <property type="match status" value="1"/>
</dbReference>
<keyword evidence="2" id="KW-1185">Reference proteome</keyword>
<evidence type="ECO:0000313" key="1">
    <source>
        <dbReference type="EMBL" id="MFC3150057.1"/>
    </source>
</evidence>
<dbReference type="InterPro" id="IPR011989">
    <property type="entry name" value="ARM-like"/>
</dbReference>
<proteinExistence type="predicted"/>
<dbReference type="EMBL" id="JBHRSZ010000002">
    <property type="protein sequence ID" value="MFC3150057.1"/>
    <property type="molecule type" value="Genomic_DNA"/>
</dbReference>
<protein>
    <submittedName>
        <fullName evidence="1">HEAT repeat domain-containing protein</fullName>
    </submittedName>
</protein>
<evidence type="ECO:0000313" key="2">
    <source>
        <dbReference type="Proteomes" id="UP001595476"/>
    </source>
</evidence>
<dbReference type="Gene3D" id="1.25.10.10">
    <property type="entry name" value="Leucine-rich Repeat Variant"/>
    <property type="match status" value="1"/>
</dbReference>
<dbReference type="Pfam" id="PF13646">
    <property type="entry name" value="HEAT_2"/>
    <property type="match status" value="1"/>
</dbReference>
<organism evidence="1 2">
    <name type="scientific">Litoribrevibacter euphylliae</name>
    <dbReference type="NCBI Taxonomy" id="1834034"/>
    <lineage>
        <taxon>Bacteria</taxon>
        <taxon>Pseudomonadati</taxon>
        <taxon>Pseudomonadota</taxon>
        <taxon>Gammaproteobacteria</taxon>
        <taxon>Oceanospirillales</taxon>
        <taxon>Oceanospirillaceae</taxon>
        <taxon>Litoribrevibacter</taxon>
    </lineage>
</organism>
<accession>A0ABV7HFD5</accession>
<sequence length="283" mass="31655">MTKEFNLKYENNSTPSVSIVEAYRKVVMSDDFEESLSLVHYRGGEEEFRLGKMYANSNDPIDRAVGADILGQLGWQDRTYLQESLKILISLLDDSDEFVIFCACCAIGHRGDEKSIGQLIRLAGHKNSQIRYGVTTSLSGLETKEAIDTIITLSKDPDRDVRNWAMFGLGTQIEADTPEIRQALIIGVSDNDSEIRGEALVGLAVRKDSRVINLILNEWKSFDDISVLSLEAAEEISSPRLYSKLIYFSETLDCEGDGQFELQLQCALEACQPKIEQVNPIDD</sequence>
<comment type="caution">
    <text evidence="1">The sequence shown here is derived from an EMBL/GenBank/DDBJ whole genome shotgun (WGS) entry which is preliminary data.</text>
</comment>
<name>A0ABV7HFD5_9GAMM</name>
<reference evidence="2" key="1">
    <citation type="journal article" date="2019" name="Int. J. Syst. Evol. Microbiol.">
        <title>The Global Catalogue of Microorganisms (GCM) 10K type strain sequencing project: providing services to taxonomists for standard genome sequencing and annotation.</title>
        <authorList>
            <consortium name="The Broad Institute Genomics Platform"/>
            <consortium name="The Broad Institute Genome Sequencing Center for Infectious Disease"/>
            <person name="Wu L."/>
            <person name="Ma J."/>
        </authorList>
    </citation>
    <scope>NUCLEOTIDE SEQUENCE [LARGE SCALE GENOMIC DNA]</scope>
    <source>
        <strain evidence="2">KCTC 52438</strain>
    </source>
</reference>
<gene>
    <name evidence="1" type="ORF">ACFOEK_03375</name>
</gene>